<name>A0A4Y2WUU9_ARAVE</name>
<accession>A0A4Y2WUU9</accession>
<dbReference type="AlphaFoldDB" id="A0A4Y2WUU9"/>
<comment type="caution">
    <text evidence="1">The sequence shown here is derived from an EMBL/GenBank/DDBJ whole genome shotgun (WGS) entry which is preliminary data.</text>
</comment>
<proteinExistence type="predicted"/>
<keyword evidence="2" id="KW-1185">Reference proteome</keyword>
<evidence type="ECO:0000313" key="1">
    <source>
        <dbReference type="EMBL" id="GBO41143.1"/>
    </source>
</evidence>
<sequence length="163" mass="18813">MGTLVRKCHPEPPEAVVSQMYLKQSHILSKNTECCSCACMSPFFIPARSTFGTFQLTSPNTSAGYLCRALDWSWWSSRMAIVIMRWALLGLFYRIFKKDSCTKCLHHLRNIYLEESFRQEDMPFDLCLVLLRRCFIRCIVDVTCVPERLAKKLSSYCSSSVTN</sequence>
<evidence type="ECO:0000313" key="2">
    <source>
        <dbReference type="Proteomes" id="UP000499080"/>
    </source>
</evidence>
<gene>
    <name evidence="1" type="ORF">AVEN_65383_1</name>
</gene>
<organism evidence="1 2">
    <name type="scientific">Araneus ventricosus</name>
    <name type="common">Orbweaver spider</name>
    <name type="synonym">Epeira ventricosa</name>
    <dbReference type="NCBI Taxonomy" id="182803"/>
    <lineage>
        <taxon>Eukaryota</taxon>
        <taxon>Metazoa</taxon>
        <taxon>Ecdysozoa</taxon>
        <taxon>Arthropoda</taxon>
        <taxon>Chelicerata</taxon>
        <taxon>Arachnida</taxon>
        <taxon>Araneae</taxon>
        <taxon>Araneomorphae</taxon>
        <taxon>Entelegynae</taxon>
        <taxon>Araneoidea</taxon>
        <taxon>Araneidae</taxon>
        <taxon>Araneus</taxon>
    </lineage>
</organism>
<dbReference type="Proteomes" id="UP000499080">
    <property type="component" value="Unassembled WGS sequence"/>
</dbReference>
<protein>
    <submittedName>
        <fullName evidence="1">Uncharacterized protein</fullName>
    </submittedName>
</protein>
<dbReference type="EMBL" id="BGPR01066650">
    <property type="protein sequence ID" value="GBO41143.1"/>
    <property type="molecule type" value="Genomic_DNA"/>
</dbReference>
<reference evidence="1 2" key="1">
    <citation type="journal article" date="2019" name="Sci. Rep.">
        <title>Orb-weaving spider Araneus ventricosus genome elucidates the spidroin gene catalogue.</title>
        <authorList>
            <person name="Kono N."/>
            <person name="Nakamura H."/>
            <person name="Ohtoshi R."/>
            <person name="Moran D.A.P."/>
            <person name="Shinohara A."/>
            <person name="Yoshida Y."/>
            <person name="Fujiwara M."/>
            <person name="Mori M."/>
            <person name="Tomita M."/>
            <person name="Arakawa K."/>
        </authorList>
    </citation>
    <scope>NUCLEOTIDE SEQUENCE [LARGE SCALE GENOMIC DNA]</scope>
</reference>